<comment type="similarity">
    <text evidence="1 9 10">Belongs to the DNA mismatch repair MutS family.</text>
</comment>
<evidence type="ECO:0000256" key="9">
    <source>
        <dbReference type="HAMAP-Rule" id="MF_00096"/>
    </source>
</evidence>
<dbReference type="OrthoDB" id="9802448at2"/>
<accession>A0A2T6BRL9</accession>
<keyword evidence="13" id="KW-1185">Reference proteome</keyword>
<dbReference type="GO" id="GO:0003684">
    <property type="term" value="F:damaged DNA binding"/>
    <property type="evidence" value="ECO:0007669"/>
    <property type="project" value="UniProtKB-UniRule"/>
</dbReference>
<dbReference type="InterPro" id="IPR007695">
    <property type="entry name" value="DNA_mismatch_repair_MutS-lik_N"/>
</dbReference>
<dbReference type="Gene3D" id="3.40.1170.10">
    <property type="entry name" value="DNA repair protein MutS, domain I"/>
    <property type="match status" value="1"/>
</dbReference>
<comment type="function">
    <text evidence="8 9">This protein is involved in the repair of mismatches in DNA. It is possible that it carries out the mismatch recognition step. This protein has a weak ATPase activity.</text>
</comment>
<keyword evidence="7 9" id="KW-0234">DNA repair</keyword>
<dbReference type="InterPro" id="IPR007696">
    <property type="entry name" value="DNA_mismatch_repair_MutS_core"/>
</dbReference>
<evidence type="ECO:0000259" key="11">
    <source>
        <dbReference type="PROSITE" id="PS00486"/>
    </source>
</evidence>
<dbReference type="FunFam" id="1.10.1420.10:FF:000007">
    <property type="entry name" value="DNA mismatch repair protein MutS"/>
    <property type="match status" value="1"/>
</dbReference>
<protein>
    <recommendedName>
        <fullName evidence="2 9">DNA mismatch repair protein MutS</fullName>
    </recommendedName>
</protein>
<evidence type="ECO:0000256" key="1">
    <source>
        <dbReference type="ARBA" id="ARBA00006271"/>
    </source>
</evidence>
<dbReference type="GO" id="GO:0005829">
    <property type="term" value="C:cytosol"/>
    <property type="evidence" value="ECO:0007669"/>
    <property type="project" value="TreeGrafter"/>
</dbReference>
<dbReference type="HAMAP" id="MF_00096">
    <property type="entry name" value="MutS"/>
    <property type="match status" value="1"/>
</dbReference>
<dbReference type="GO" id="GO:0005524">
    <property type="term" value="F:ATP binding"/>
    <property type="evidence" value="ECO:0007669"/>
    <property type="project" value="UniProtKB-UniRule"/>
</dbReference>
<dbReference type="Pfam" id="PF00488">
    <property type="entry name" value="MutS_V"/>
    <property type="match status" value="1"/>
</dbReference>
<dbReference type="AlphaFoldDB" id="A0A2T6BRL9"/>
<dbReference type="GO" id="GO:0140664">
    <property type="term" value="F:ATP-dependent DNA damage sensor activity"/>
    <property type="evidence" value="ECO:0007669"/>
    <property type="project" value="InterPro"/>
</dbReference>
<reference evidence="12 13" key="1">
    <citation type="submission" date="2018-04" db="EMBL/GenBank/DDBJ databases">
        <title>Genomic Encyclopedia of Archaeal and Bacterial Type Strains, Phase II (KMG-II): from individual species to whole genera.</title>
        <authorList>
            <person name="Goeker M."/>
        </authorList>
    </citation>
    <scope>NUCLEOTIDE SEQUENCE [LARGE SCALE GENOMIC DNA]</scope>
    <source>
        <strain evidence="12 13">DSM 45787</strain>
    </source>
</reference>
<dbReference type="PROSITE" id="PS00486">
    <property type="entry name" value="DNA_MISMATCH_REPAIR_2"/>
    <property type="match status" value="1"/>
</dbReference>
<dbReference type="FunFam" id="3.40.50.300:FF:000870">
    <property type="entry name" value="MutS protein homolog 4"/>
    <property type="match status" value="1"/>
</dbReference>
<name>A0A2T6BRL9_9BACL</name>
<evidence type="ECO:0000256" key="2">
    <source>
        <dbReference type="ARBA" id="ARBA00021982"/>
    </source>
</evidence>
<keyword evidence="4 9" id="KW-0227">DNA damage</keyword>
<evidence type="ECO:0000256" key="6">
    <source>
        <dbReference type="ARBA" id="ARBA00023125"/>
    </source>
</evidence>
<dbReference type="InterPro" id="IPR016151">
    <property type="entry name" value="DNA_mismatch_repair_MutS_N"/>
</dbReference>
<comment type="caution">
    <text evidence="12">The sequence shown here is derived from an EMBL/GenBank/DDBJ whole genome shotgun (WGS) entry which is preliminary data.</text>
</comment>
<feature type="binding site" evidence="9">
    <location>
        <begin position="618"/>
        <end position="625"/>
    </location>
    <ligand>
        <name>ATP</name>
        <dbReference type="ChEBI" id="CHEBI:30616"/>
    </ligand>
</feature>
<dbReference type="NCBIfam" id="NF003810">
    <property type="entry name" value="PRK05399.1"/>
    <property type="match status" value="1"/>
</dbReference>
<evidence type="ECO:0000256" key="10">
    <source>
        <dbReference type="RuleBase" id="RU003756"/>
    </source>
</evidence>
<dbReference type="InterPro" id="IPR017261">
    <property type="entry name" value="DNA_mismatch_repair_MutS/MSH"/>
</dbReference>
<dbReference type="SUPFAM" id="SSF53150">
    <property type="entry name" value="DNA repair protein MutS, domain II"/>
    <property type="match status" value="1"/>
</dbReference>
<dbReference type="InterPro" id="IPR045076">
    <property type="entry name" value="MutS"/>
</dbReference>
<sequence>MAGYTPMIQQYLSIKADYPDAFLFFRLGDFYEMFFEDARKAAEELEITLTSRDGGKERIPMCGVPHHSADMYIGRLIEKGYKVAICEQVEDPASAKGVVKREVVRVVTPGTVMEERMLADKENNFLAALTRRQGRFALAASDLSTGEFYVTEMAGDTETAVDELAAYQPKEVLLTPNLGEDSSFRDELRLRVGALITVPRKEAFPPAEERERDLADHFPGYRETLTTPLLEEVASLLLTYMKQTQKRALSHMNRIERYDSRRFMVLDTSARQTLELTRSLREGKKTGSLLWLLDRTATAMGSRLLKKWLDKPLLDLRKIEQRQEAVQSLVDDLILLEEIRDRLKEVYDLERLSARIAYGSANGRDLLSLRRSLETVPDLKGLLSRSGCGALEAIGEEMDPLDDVVELIKSSIAEDAPVTVREGNLIKAGYDEELDRLLGVQRDGKQWIMNLEQREREETGIKSLKVGFNKVFGYYIEVTKANLRHLPEGRYQRKQTLANAERFVTPELKERERMILEAEEKSVELEYRLFTRVREKIAAEIPRIQLLADQVARLDALHSLATVSGKHRYVRPRVVEHPGIRIEQGRHPVVEAAMKEGEFVANNTDLDGRENRILLITGPNMAGKSTYMRQVALITLMAQIGCFVPALRAEIGIVDRIFTRIGAADDLVGGRSTFMVEMEETRLALSQATSRSLILLDEVGRGTSTYDGMALAQAIVEHIHHHVGAKTLFSTHYHELTRLEDELDGVVNIHARCVERDGEVVFLHRMEPGGADKSYGIHVAQLAGMPRAVIQRARGLLEVLEGRMQTAGSRQLELFALERPSETSSVTAAEEEVLTAIREWDLLNQSPLETVQFLFEQQRKLKEKNRSGGSSNG</sequence>
<gene>
    <name evidence="9" type="primary">mutS</name>
    <name evidence="12" type="ORF">C8P63_11582</name>
</gene>
<evidence type="ECO:0000256" key="4">
    <source>
        <dbReference type="ARBA" id="ARBA00022763"/>
    </source>
</evidence>
<evidence type="ECO:0000256" key="7">
    <source>
        <dbReference type="ARBA" id="ARBA00023204"/>
    </source>
</evidence>
<keyword evidence="6 9" id="KW-0238">DNA-binding</keyword>
<dbReference type="PANTHER" id="PTHR11361:SF34">
    <property type="entry name" value="DNA MISMATCH REPAIR PROTEIN MSH1, MITOCHONDRIAL"/>
    <property type="match status" value="1"/>
</dbReference>
<dbReference type="NCBIfam" id="TIGR01070">
    <property type="entry name" value="mutS1"/>
    <property type="match status" value="1"/>
</dbReference>
<evidence type="ECO:0000256" key="8">
    <source>
        <dbReference type="ARBA" id="ARBA00024647"/>
    </source>
</evidence>
<dbReference type="SMART" id="SM00534">
    <property type="entry name" value="MUTSac"/>
    <property type="match status" value="1"/>
</dbReference>
<dbReference type="SUPFAM" id="SSF52540">
    <property type="entry name" value="P-loop containing nucleoside triphosphate hydrolases"/>
    <property type="match status" value="1"/>
</dbReference>
<dbReference type="RefSeq" id="WP_108024331.1">
    <property type="nucleotide sequence ID" value="NZ_QBKR01000015.1"/>
</dbReference>
<dbReference type="Pfam" id="PF01624">
    <property type="entry name" value="MutS_I"/>
    <property type="match status" value="1"/>
</dbReference>
<evidence type="ECO:0000313" key="13">
    <source>
        <dbReference type="Proteomes" id="UP000244240"/>
    </source>
</evidence>
<dbReference type="FunFam" id="3.40.1170.10:FF:000001">
    <property type="entry name" value="DNA mismatch repair protein MutS"/>
    <property type="match status" value="1"/>
</dbReference>
<dbReference type="Gene3D" id="3.40.50.300">
    <property type="entry name" value="P-loop containing nucleotide triphosphate hydrolases"/>
    <property type="match status" value="1"/>
</dbReference>
<proteinExistence type="inferred from homology"/>
<evidence type="ECO:0000256" key="3">
    <source>
        <dbReference type="ARBA" id="ARBA00022741"/>
    </source>
</evidence>
<dbReference type="InterPro" id="IPR007861">
    <property type="entry name" value="DNA_mismatch_repair_MutS_clamp"/>
</dbReference>
<dbReference type="Pfam" id="PF05192">
    <property type="entry name" value="MutS_III"/>
    <property type="match status" value="1"/>
</dbReference>
<dbReference type="PANTHER" id="PTHR11361">
    <property type="entry name" value="DNA MISMATCH REPAIR PROTEIN MUTS FAMILY MEMBER"/>
    <property type="match status" value="1"/>
</dbReference>
<dbReference type="InterPro" id="IPR036187">
    <property type="entry name" value="DNA_mismatch_repair_MutS_sf"/>
</dbReference>
<dbReference type="InterPro" id="IPR000432">
    <property type="entry name" value="DNA_mismatch_repair_MutS_C"/>
</dbReference>
<dbReference type="Gene3D" id="3.30.420.110">
    <property type="entry name" value="MutS, connector domain"/>
    <property type="match status" value="1"/>
</dbReference>
<dbReference type="SMART" id="SM00533">
    <property type="entry name" value="MUTSd"/>
    <property type="match status" value="1"/>
</dbReference>
<dbReference type="GO" id="GO:0030983">
    <property type="term" value="F:mismatched DNA binding"/>
    <property type="evidence" value="ECO:0007669"/>
    <property type="project" value="InterPro"/>
</dbReference>
<dbReference type="InterPro" id="IPR027417">
    <property type="entry name" value="P-loop_NTPase"/>
</dbReference>
<dbReference type="GO" id="GO:0006298">
    <property type="term" value="P:mismatch repair"/>
    <property type="evidence" value="ECO:0007669"/>
    <property type="project" value="UniProtKB-UniRule"/>
</dbReference>
<evidence type="ECO:0000313" key="12">
    <source>
        <dbReference type="EMBL" id="PTX58684.1"/>
    </source>
</evidence>
<dbReference type="InterPro" id="IPR007860">
    <property type="entry name" value="DNA_mmatch_repair_MutS_con_dom"/>
</dbReference>
<dbReference type="Pfam" id="PF05190">
    <property type="entry name" value="MutS_IV"/>
    <property type="match status" value="1"/>
</dbReference>
<dbReference type="PIRSF" id="PIRSF037677">
    <property type="entry name" value="DNA_mis_repair_Msh6"/>
    <property type="match status" value="1"/>
</dbReference>
<dbReference type="InterPro" id="IPR005748">
    <property type="entry name" value="DNA_mismatch_repair_MutS"/>
</dbReference>
<keyword evidence="5 9" id="KW-0067">ATP-binding</keyword>
<dbReference type="EMBL" id="QBKR01000015">
    <property type="protein sequence ID" value="PTX58684.1"/>
    <property type="molecule type" value="Genomic_DNA"/>
</dbReference>
<keyword evidence="3 9" id="KW-0547">Nucleotide-binding</keyword>
<dbReference type="InterPro" id="IPR036678">
    <property type="entry name" value="MutS_con_dom_sf"/>
</dbReference>
<dbReference type="Pfam" id="PF05188">
    <property type="entry name" value="MutS_II"/>
    <property type="match status" value="1"/>
</dbReference>
<dbReference type="SUPFAM" id="SSF48334">
    <property type="entry name" value="DNA repair protein MutS, domain III"/>
    <property type="match status" value="1"/>
</dbReference>
<organism evidence="12 13">
    <name type="scientific">Melghirimyces profundicolus</name>
    <dbReference type="NCBI Taxonomy" id="1242148"/>
    <lineage>
        <taxon>Bacteria</taxon>
        <taxon>Bacillati</taxon>
        <taxon>Bacillota</taxon>
        <taxon>Bacilli</taxon>
        <taxon>Bacillales</taxon>
        <taxon>Thermoactinomycetaceae</taxon>
        <taxon>Melghirimyces</taxon>
    </lineage>
</organism>
<dbReference type="Proteomes" id="UP000244240">
    <property type="component" value="Unassembled WGS sequence"/>
</dbReference>
<dbReference type="SUPFAM" id="SSF55271">
    <property type="entry name" value="DNA repair protein MutS, domain I"/>
    <property type="match status" value="1"/>
</dbReference>
<feature type="domain" description="DNA mismatch repair proteins mutS family" evidence="11">
    <location>
        <begin position="692"/>
        <end position="708"/>
    </location>
</feature>
<dbReference type="CDD" id="cd03284">
    <property type="entry name" value="ABC_MutS1"/>
    <property type="match status" value="1"/>
</dbReference>
<evidence type="ECO:0000256" key="5">
    <source>
        <dbReference type="ARBA" id="ARBA00022840"/>
    </source>
</evidence>
<dbReference type="Gene3D" id="1.10.1420.10">
    <property type="match status" value="2"/>
</dbReference>